<accession>A0A2S9YC07</accession>
<evidence type="ECO:0000256" key="12">
    <source>
        <dbReference type="SAM" id="Phobius"/>
    </source>
</evidence>
<dbReference type="InterPro" id="IPR005614">
    <property type="entry name" value="NrfD-like"/>
</dbReference>
<keyword evidence="7 12" id="KW-1133">Transmembrane helix</keyword>
<dbReference type="Gene3D" id="3.30.70.20">
    <property type="match status" value="2"/>
</dbReference>
<dbReference type="Proteomes" id="UP000237968">
    <property type="component" value="Unassembled WGS sequence"/>
</dbReference>
<feature type="transmembrane region" description="Helical" evidence="12">
    <location>
        <begin position="393"/>
        <end position="413"/>
    </location>
</feature>
<protein>
    <submittedName>
        <fullName evidence="14">Tetrathionate reductase subunit B</fullName>
    </submittedName>
</protein>
<dbReference type="GO" id="GO:0005886">
    <property type="term" value="C:plasma membrane"/>
    <property type="evidence" value="ECO:0007669"/>
    <property type="project" value="UniProtKB-SubCell"/>
</dbReference>
<dbReference type="EMBL" id="PVNK01000114">
    <property type="protein sequence ID" value="PRQ02556.1"/>
    <property type="molecule type" value="Genomic_DNA"/>
</dbReference>
<evidence type="ECO:0000256" key="8">
    <source>
        <dbReference type="ARBA" id="ARBA00023004"/>
    </source>
</evidence>
<feature type="region of interest" description="Disordered" evidence="11">
    <location>
        <begin position="215"/>
        <end position="242"/>
    </location>
</feature>
<feature type="transmembrane region" description="Helical" evidence="12">
    <location>
        <begin position="461"/>
        <end position="481"/>
    </location>
</feature>
<evidence type="ECO:0000256" key="6">
    <source>
        <dbReference type="ARBA" id="ARBA00022723"/>
    </source>
</evidence>
<dbReference type="CDD" id="cd10551">
    <property type="entry name" value="PsrB"/>
    <property type="match status" value="1"/>
</dbReference>
<keyword evidence="6" id="KW-0479">Metal-binding</keyword>
<dbReference type="PANTHER" id="PTHR43177">
    <property type="entry name" value="PROTEIN NRFC"/>
    <property type="match status" value="1"/>
</dbReference>
<dbReference type="InterPro" id="IPR017896">
    <property type="entry name" value="4Fe4S_Fe-S-bd"/>
</dbReference>
<evidence type="ECO:0000313" key="15">
    <source>
        <dbReference type="Proteomes" id="UP000237968"/>
    </source>
</evidence>
<sequence>MGIARIKVRAIPVNYGFVIDNSRCIGCHACSTACKSENEVPLGVNRTWVKYVEHGAFPDVTRSFQVTRCNHCENPPCVRICPVTAMYQRDDGIVEFDKDVCIGCKACMQACPYDAIHIDPNTHTAAKCHYCAHRVDLGLEPACAVVCPTEAIVAGDLDDPMSKIAKLVGRSRTSVRKPEQGTSPKVLYIEGDALALHPTVLAERPRQLAFTQVVTRQGSTPAPAAPKSPAKTAASGARLRAPQAQGLPSTTIRSGGRMAEQMVQLGYNAQHEIPWHWQVPAYLVTKGIAAGIFAFLAIGWNLGLFAFDLGAMIWAGLLAVLATLATTGLLVADLERPERFLSILLRPQWRSWLTRGAFLLVGFAGVSGAWWAVEAAAAWTGAFEVSALARAALGWATAPLAIGAAVYTAFLFAQAEGRDLWQSPLLPIHLLIQATMMGTGALLCVAAFVELDPGLVAAARVTLGVSLAVDLFAILVGELGIPHATELAARAAHEIHRGRYAAGFWWGAIVLGHLVPLALLLAPAWGPAPVAGGGWLGALAAACATVGLYIYEYAFVMAPQELPNS</sequence>
<dbReference type="PROSITE" id="PS00198">
    <property type="entry name" value="4FE4S_FER_1"/>
    <property type="match status" value="1"/>
</dbReference>
<dbReference type="SUPFAM" id="SSF54862">
    <property type="entry name" value="4Fe-4S ferredoxins"/>
    <property type="match status" value="1"/>
</dbReference>
<evidence type="ECO:0000256" key="1">
    <source>
        <dbReference type="ARBA" id="ARBA00004651"/>
    </source>
</evidence>
<evidence type="ECO:0000256" key="3">
    <source>
        <dbReference type="ARBA" id="ARBA00022475"/>
    </source>
</evidence>
<evidence type="ECO:0000259" key="13">
    <source>
        <dbReference type="PROSITE" id="PS51379"/>
    </source>
</evidence>
<dbReference type="Gene3D" id="1.20.1630.10">
    <property type="entry name" value="Formate dehydrogenase/DMSO reductase domain"/>
    <property type="match status" value="1"/>
</dbReference>
<evidence type="ECO:0000256" key="4">
    <source>
        <dbReference type="ARBA" id="ARBA00022485"/>
    </source>
</evidence>
<feature type="domain" description="4Fe-4S ferredoxin-type" evidence="13">
    <location>
        <begin position="15"/>
        <end position="45"/>
    </location>
</feature>
<dbReference type="GO" id="GO:0051539">
    <property type="term" value="F:4 iron, 4 sulfur cluster binding"/>
    <property type="evidence" value="ECO:0007669"/>
    <property type="project" value="UniProtKB-KW"/>
</dbReference>
<evidence type="ECO:0000256" key="5">
    <source>
        <dbReference type="ARBA" id="ARBA00022692"/>
    </source>
</evidence>
<comment type="subcellular location">
    <subcellularLocation>
        <location evidence="1">Cell membrane</location>
        <topology evidence="1">Multi-pass membrane protein</topology>
    </subcellularLocation>
</comment>
<dbReference type="Pfam" id="PF03916">
    <property type="entry name" value="NrfD"/>
    <property type="match status" value="1"/>
</dbReference>
<dbReference type="InterPro" id="IPR017900">
    <property type="entry name" value="4Fe4S_Fe_S_CS"/>
</dbReference>
<feature type="transmembrane region" description="Helical" evidence="12">
    <location>
        <begin position="425"/>
        <end position="449"/>
    </location>
</feature>
<reference evidence="14 15" key="1">
    <citation type="submission" date="2018-03" db="EMBL/GenBank/DDBJ databases">
        <title>Draft Genome Sequences of the Obligatory Marine Myxobacteria Enhygromyxa salina SWB005.</title>
        <authorList>
            <person name="Poehlein A."/>
            <person name="Moghaddam J.A."/>
            <person name="Harms H."/>
            <person name="Alanjari M."/>
            <person name="Koenig G.M."/>
            <person name="Daniel R."/>
            <person name="Schaeberle T.F."/>
        </authorList>
    </citation>
    <scope>NUCLEOTIDE SEQUENCE [LARGE SCALE GENOMIC DNA]</scope>
    <source>
        <strain evidence="14 15">SWB005</strain>
    </source>
</reference>
<evidence type="ECO:0000256" key="9">
    <source>
        <dbReference type="ARBA" id="ARBA00023014"/>
    </source>
</evidence>
<feature type="transmembrane region" description="Helical" evidence="12">
    <location>
        <begin position="352"/>
        <end position="373"/>
    </location>
</feature>
<dbReference type="PANTHER" id="PTHR43177:SF3">
    <property type="entry name" value="PROTEIN NRFC HOMOLOG"/>
    <property type="match status" value="1"/>
</dbReference>
<feature type="transmembrane region" description="Helical" evidence="12">
    <location>
        <begin position="288"/>
        <end position="307"/>
    </location>
</feature>
<organism evidence="14 15">
    <name type="scientific">Enhygromyxa salina</name>
    <dbReference type="NCBI Taxonomy" id="215803"/>
    <lineage>
        <taxon>Bacteria</taxon>
        <taxon>Pseudomonadati</taxon>
        <taxon>Myxococcota</taxon>
        <taxon>Polyangia</taxon>
        <taxon>Nannocystales</taxon>
        <taxon>Nannocystaceae</taxon>
        <taxon>Enhygromyxa</taxon>
    </lineage>
</organism>
<comment type="caution">
    <text evidence="14">The sequence shown here is derived from an EMBL/GenBank/DDBJ whole genome shotgun (WGS) entry which is preliminary data.</text>
</comment>
<evidence type="ECO:0000256" key="7">
    <source>
        <dbReference type="ARBA" id="ARBA00022989"/>
    </source>
</evidence>
<keyword evidence="10 12" id="KW-0472">Membrane</keyword>
<dbReference type="GO" id="GO:0046872">
    <property type="term" value="F:metal ion binding"/>
    <property type="evidence" value="ECO:0007669"/>
    <property type="project" value="UniProtKB-KW"/>
</dbReference>
<feature type="transmembrane region" description="Helical" evidence="12">
    <location>
        <begin position="532"/>
        <end position="551"/>
    </location>
</feature>
<name>A0A2S9YC07_9BACT</name>
<dbReference type="OrthoDB" id="9789030at2"/>
<dbReference type="InterPro" id="IPR050954">
    <property type="entry name" value="ET_IronSulfur_Cluster-Binding"/>
</dbReference>
<comment type="similarity">
    <text evidence="2">Belongs to the NrfD family.</text>
</comment>
<gene>
    <name evidence="14" type="primary">ttrB_1</name>
    <name evidence="14" type="ORF">ENSA5_22010</name>
</gene>
<feature type="transmembrane region" description="Helical" evidence="12">
    <location>
        <begin position="502"/>
        <end position="526"/>
    </location>
</feature>
<keyword evidence="15" id="KW-1185">Reference proteome</keyword>
<feature type="compositionally biased region" description="Low complexity" evidence="11">
    <location>
        <begin position="218"/>
        <end position="237"/>
    </location>
</feature>
<feature type="transmembrane region" description="Helical" evidence="12">
    <location>
        <begin position="313"/>
        <end position="332"/>
    </location>
</feature>
<evidence type="ECO:0000256" key="11">
    <source>
        <dbReference type="SAM" id="MobiDB-lite"/>
    </source>
</evidence>
<keyword evidence="9" id="KW-0411">Iron-sulfur</keyword>
<keyword evidence="8" id="KW-0408">Iron</keyword>
<evidence type="ECO:0000256" key="2">
    <source>
        <dbReference type="ARBA" id="ARBA00008929"/>
    </source>
</evidence>
<dbReference type="AlphaFoldDB" id="A0A2S9YC07"/>
<evidence type="ECO:0000256" key="10">
    <source>
        <dbReference type="ARBA" id="ARBA00023136"/>
    </source>
</evidence>
<keyword evidence="4" id="KW-0004">4Fe-4S</keyword>
<feature type="domain" description="4Fe-4S ferredoxin-type" evidence="13">
    <location>
        <begin position="92"/>
        <end position="121"/>
    </location>
</feature>
<feature type="domain" description="4Fe-4S ferredoxin-type" evidence="13">
    <location>
        <begin position="60"/>
        <end position="91"/>
    </location>
</feature>
<dbReference type="Pfam" id="PF13247">
    <property type="entry name" value="Fer4_11"/>
    <property type="match status" value="1"/>
</dbReference>
<dbReference type="PROSITE" id="PS51379">
    <property type="entry name" value="4FE4S_FER_2"/>
    <property type="match status" value="3"/>
</dbReference>
<keyword evidence="5 12" id="KW-0812">Transmembrane</keyword>
<keyword evidence="3" id="KW-1003">Cell membrane</keyword>
<proteinExistence type="inferred from homology"/>
<evidence type="ECO:0000313" key="14">
    <source>
        <dbReference type="EMBL" id="PRQ02556.1"/>
    </source>
</evidence>